<evidence type="ECO:0000313" key="2">
    <source>
        <dbReference type="Proteomes" id="UP000778970"/>
    </source>
</evidence>
<dbReference type="EMBL" id="NRRE01000026">
    <property type="protein sequence ID" value="MBK1697521.1"/>
    <property type="molecule type" value="Genomic_DNA"/>
</dbReference>
<dbReference type="Proteomes" id="UP000778970">
    <property type="component" value="Unassembled WGS sequence"/>
</dbReference>
<dbReference type="SMART" id="SM00855">
    <property type="entry name" value="PGAM"/>
    <property type="match status" value="1"/>
</dbReference>
<dbReference type="PANTHER" id="PTHR47623:SF1">
    <property type="entry name" value="OS09G0287300 PROTEIN"/>
    <property type="match status" value="1"/>
</dbReference>
<evidence type="ECO:0000313" key="1">
    <source>
        <dbReference type="EMBL" id="MBK1697521.1"/>
    </source>
</evidence>
<comment type="caution">
    <text evidence="1">The sequence shown here is derived from an EMBL/GenBank/DDBJ whole genome shotgun (WGS) entry which is preliminary data.</text>
</comment>
<dbReference type="InterPro" id="IPR013078">
    <property type="entry name" value="His_Pase_superF_clade-1"/>
</dbReference>
<gene>
    <name evidence="1" type="ORF">CKO21_09720</name>
</gene>
<proteinExistence type="predicted"/>
<dbReference type="InterPro" id="IPR029033">
    <property type="entry name" value="His_PPase_superfam"/>
</dbReference>
<dbReference type="SUPFAM" id="SSF53254">
    <property type="entry name" value="Phosphoglycerate mutase-like"/>
    <property type="match status" value="1"/>
</dbReference>
<accession>A0A934QIB9</accession>
<dbReference type="RefSeq" id="WP_027289218.1">
    <property type="nucleotide sequence ID" value="NZ_NRRE01000026.1"/>
</dbReference>
<dbReference type="Pfam" id="PF00300">
    <property type="entry name" value="His_Phos_1"/>
    <property type="match status" value="1"/>
</dbReference>
<name>A0A934QIB9_9PROT</name>
<protein>
    <submittedName>
        <fullName evidence="1">Histidine phosphatase family protein</fullName>
    </submittedName>
</protein>
<dbReference type="CDD" id="cd07067">
    <property type="entry name" value="HP_PGM_like"/>
    <property type="match status" value="1"/>
</dbReference>
<sequence length="172" mass="18825">MKTLYLLRHAKSSWDDPSLADHDRPLAPRGRKAAPRMAVWLRTQAIRPDLVICSSAARARETWELVADELQPAPEVDVRRAVYDAGPEQLIAVVRGAPAQIDTLMLVGHNPAMEEAAALLAGDGDLQALATLQSKYPTAAIAELTFNVDTWDKVGRDTGYLSRFVRPKDLAG</sequence>
<dbReference type="AlphaFoldDB" id="A0A934QIB9"/>
<reference evidence="1" key="1">
    <citation type="submission" date="2017-08" db="EMBL/GenBank/DDBJ databases">
        <authorList>
            <person name="Imhoff J.F."/>
            <person name="Rahn T."/>
            <person name="Kuenzel S."/>
            <person name="Neulinger S.C."/>
        </authorList>
    </citation>
    <scope>NUCLEOTIDE SEQUENCE</scope>
    <source>
        <strain evidence="1">DSM 9154</strain>
    </source>
</reference>
<dbReference type="PANTHER" id="PTHR47623">
    <property type="entry name" value="OS09G0287300 PROTEIN"/>
    <property type="match status" value="1"/>
</dbReference>
<reference evidence="1" key="2">
    <citation type="journal article" date="2020" name="Microorganisms">
        <title>Osmotic Adaptation and Compatible Solute Biosynthesis of Phototrophic Bacteria as Revealed from Genome Analyses.</title>
        <authorList>
            <person name="Imhoff J.F."/>
            <person name="Rahn T."/>
            <person name="Kunzel S."/>
            <person name="Keller A."/>
            <person name="Neulinger S.C."/>
        </authorList>
    </citation>
    <scope>NUCLEOTIDE SEQUENCE</scope>
    <source>
        <strain evidence="1">DSM 9154</strain>
    </source>
</reference>
<dbReference type="Gene3D" id="3.40.50.1240">
    <property type="entry name" value="Phosphoglycerate mutase-like"/>
    <property type="match status" value="1"/>
</dbReference>
<organism evidence="1 2">
    <name type="scientific">Rhodovibrio salinarum</name>
    <dbReference type="NCBI Taxonomy" id="1087"/>
    <lineage>
        <taxon>Bacteria</taxon>
        <taxon>Pseudomonadati</taxon>
        <taxon>Pseudomonadota</taxon>
        <taxon>Alphaproteobacteria</taxon>
        <taxon>Rhodospirillales</taxon>
        <taxon>Rhodovibrionaceae</taxon>
        <taxon>Rhodovibrio</taxon>
    </lineage>
</organism>
<keyword evidence="2" id="KW-1185">Reference proteome</keyword>